<dbReference type="RefSeq" id="WP_131918905.1">
    <property type="nucleotide sequence ID" value="NZ_JAOQNU010000008.1"/>
</dbReference>
<keyword evidence="1" id="KW-0175">Coiled coil</keyword>
<organism evidence="3 4">
    <name type="scientific">Heliophilum fasciatum</name>
    <dbReference type="NCBI Taxonomy" id="35700"/>
    <lineage>
        <taxon>Bacteria</taxon>
        <taxon>Bacillati</taxon>
        <taxon>Bacillota</taxon>
        <taxon>Clostridia</taxon>
        <taxon>Eubacteriales</taxon>
        <taxon>Heliobacteriaceae</taxon>
        <taxon>Heliophilum</taxon>
    </lineage>
</organism>
<evidence type="ECO:0000256" key="2">
    <source>
        <dbReference type="SAM" id="MobiDB-lite"/>
    </source>
</evidence>
<gene>
    <name evidence="3" type="ORF">EDD73_108118</name>
</gene>
<proteinExistence type="predicted"/>
<comment type="caution">
    <text evidence="3">The sequence shown here is derived from an EMBL/GenBank/DDBJ whole genome shotgun (WGS) entry which is preliminary data.</text>
</comment>
<evidence type="ECO:0000313" key="3">
    <source>
        <dbReference type="EMBL" id="TCP64765.1"/>
    </source>
</evidence>
<feature type="region of interest" description="Disordered" evidence="2">
    <location>
        <begin position="158"/>
        <end position="185"/>
    </location>
</feature>
<protein>
    <submittedName>
        <fullName evidence="3">Minor structural protein GP20</fullName>
    </submittedName>
</protein>
<evidence type="ECO:0000256" key="1">
    <source>
        <dbReference type="SAM" id="Coils"/>
    </source>
</evidence>
<evidence type="ECO:0000313" key="4">
    <source>
        <dbReference type="Proteomes" id="UP000294813"/>
    </source>
</evidence>
<dbReference type="Proteomes" id="UP000294813">
    <property type="component" value="Unassembled WGS sequence"/>
</dbReference>
<feature type="coiled-coil region" evidence="1">
    <location>
        <begin position="38"/>
        <end position="96"/>
    </location>
</feature>
<keyword evidence="4" id="KW-1185">Reference proteome</keyword>
<dbReference type="AlphaFoldDB" id="A0A4R2S0A3"/>
<dbReference type="InterPro" id="IPR009636">
    <property type="entry name" value="SCAF"/>
</dbReference>
<dbReference type="Pfam" id="PF06810">
    <property type="entry name" value="Phage_scaffold"/>
    <property type="match status" value="1"/>
</dbReference>
<accession>A0A4R2S0A3</accession>
<sequence length="215" mass="24285">MEWLRKLLEGKGLTEEQIKAIVSGVEDNYKGYVPKHRFDELNEAKKQLETDLKDRDKQLIDLKKAAGDNDDLKKQIEQLQTDNKQKEQDYQAKIKDMAVTTAIKLAVGKDAHDLDLVVGLLDKYKVEIGEDGQIKAGLDDQLKALRTSKAFLFVDQETGGTQTQMRGAKPPDGSGKPPQTQKNPWLKESFNLTEQGRLIREYPDLAQQFMAAAKQ</sequence>
<dbReference type="OrthoDB" id="2365850at2"/>
<dbReference type="EMBL" id="SLXT01000008">
    <property type="protein sequence ID" value="TCP64765.1"/>
    <property type="molecule type" value="Genomic_DNA"/>
</dbReference>
<name>A0A4R2S0A3_9FIRM</name>
<reference evidence="3 4" key="1">
    <citation type="submission" date="2019-03" db="EMBL/GenBank/DDBJ databases">
        <title>Genomic Encyclopedia of Type Strains, Phase IV (KMG-IV): sequencing the most valuable type-strain genomes for metagenomic binning, comparative biology and taxonomic classification.</title>
        <authorList>
            <person name="Goeker M."/>
        </authorList>
    </citation>
    <scope>NUCLEOTIDE SEQUENCE [LARGE SCALE GENOMIC DNA]</scope>
    <source>
        <strain evidence="3 4">DSM 11170</strain>
    </source>
</reference>